<name>A0ABR2GQ22_9EUKA</name>
<protein>
    <recommendedName>
        <fullName evidence="3">DUF3447 domain-containing protein</fullName>
    </recommendedName>
</protein>
<evidence type="ECO:0000313" key="1">
    <source>
        <dbReference type="EMBL" id="KAK8835761.1"/>
    </source>
</evidence>
<dbReference type="PANTHER" id="PTHR24159">
    <property type="match status" value="1"/>
</dbReference>
<evidence type="ECO:0008006" key="3">
    <source>
        <dbReference type="Google" id="ProtNLM"/>
    </source>
</evidence>
<organism evidence="1 2">
    <name type="scientific">Tritrichomonas musculus</name>
    <dbReference type="NCBI Taxonomy" id="1915356"/>
    <lineage>
        <taxon>Eukaryota</taxon>
        <taxon>Metamonada</taxon>
        <taxon>Parabasalia</taxon>
        <taxon>Tritrichomonadida</taxon>
        <taxon>Tritrichomonadidae</taxon>
        <taxon>Tritrichomonas</taxon>
    </lineage>
</organism>
<dbReference type="Gene3D" id="1.25.40.20">
    <property type="entry name" value="Ankyrin repeat-containing domain"/>
    <property type="match status" value="1"/>
</dbReference>
<dbReference type="InterPro" id="IPR036770">
    <property type="entry name" value="Ankyrin_rpt-contain_sf"/>
</dbReference>
<dbReference type="Proteomes" id="UP001470230">
    <property type="component" value="Unassembled WGS sequence"/>
</dbReference>
<dbReference type="EMBL" id="JAPFFF010000075">
    <property type="protein sequence ID" value="KAK8835761.1"/>
    <property type="molecule type" value="Genomic_DNA"/>
</dbReference>
<dbReference type="SUPFAM" id="SSF48403">
    <property type="entry name" value="Ankyrin repeat"/>
    <property type="match status" value="1"/>
</dbReference>
<keyword evidence="2" id="KW-1185">Reference proteome</keyword>
<evidence type="ECO:0000313" key="2">
    <source>
        <dbReference type="Proteomes" id="UP001470230"/>
    </source>
</evidence>
<dbReference type="PANTHER" id="PTHR24159:SF5">
    <property type="entry name" value="ANK_REP_REGION DOMAIN-CONTAINING PROTEIN"/>
    <property type="match status" value="1"/>
</dbReference>
<proteinExistence type="predicted"/>
<comment type="caution">
    <text evidence="1">The sequence shown here is derived from an EMBL/GenBank/DDBJ whole genome shotgun (WGS) entry which is preliminary data.</text>
</comment>
<reference evidence="1 2" key="1">
    <citation type="submission" date="2024-04" db="EMBL/GenBank/DDBJ databases">
        <title>Tritrichomonas musculus Genome.</title>
        <authorList>
            <person name="Alves-Ferreira E."/>
            <person name="Grigg M."/>
            <person name="Lorenzi H."/>
            <person name="Galac M."/>
        </authorList>
    </citation>
    <scope>NUCLEOTIDE SEQUENCE [LARGE SCALE GENOMIC DNA]</scope>
    <source>
        <strain evidence="1 2">EAF2021</strain>
    </source>
</reference>
<accession>A0ABR2GQ22</accession>
<gene>
    <name evidence="1" type="ORF">M9Y10_040581</name>
</gene>
<sequence>MDQNSLIKEYFTKMAQIQERVLNFLDNEEKNDQNFKNLIDFLKDQKNLEDANDLKLFLNLISRISNYHRRGKDFFQKVEAIINYYLDDMKRLFSDFDIFLIFKVNIRILYFLLHEKIISINYDIYRIIFDIFGYSGMTYLSINYEFGTKIPEIKEDVDPQIISLKKSGESEKISFGLIRNDSLNQFIEFVNKNNKSVDAYGKSEYETNYVLIDKNVSFIEYAAFNGAVQIFKYLLVNKAKIMPKIWNYSIHGQNSEIIHLIEENSIKPEDDDYNLCIKEAIRCYANDIGYYLIENYSENANFLNDAIRYNNFEYISDNIELLLENINSFADNKSAYYNILYCFCEYNYANAVKILIKNPEFNINEKTIHKYFYFDTLKIHKISLYISYGIFSLFILQN</sequence>